<reference evidence="1 2" key="1">
    <citation type="submission" date="2020-08" db="EMBL/GenBank/DDBJ databases">
        <title>Genomic Encyclopedia of Type Strains, Phase IV (KMG-IV): sequencing the most valuable type-strain genomes for metagenomic binning, comparative biology and taxonomic classification.</title>
        <authorList>
            <person name="Goeker M."/>
        </authorList>
    </citation>
    <scope>NUCLEOTIDE SEQUENCE [LARGE SCALE GENOMIC DNA]</scope>
    <source>
        <strain evidence="1 2">DSM 12421</strain>
    </source>
</reference>
<proteinExistence type="predicted"/>
<comment type="caution">
    <text evidence="1">The sequence shown here is derived from an EMBL/GenBank/DDBJ whole genome shotgun (WGS) entry which is preliminary data.</text>
</comment>
<organism evidence="1 2">
    <name type="scientific">Sulfurisphaera ohwakuensis</name>
    <dbReference type="NCBI Taxonomy" id="69656"/>
    <lineage>
        <taxon>Archaea</taxon>
        <taxon>Thermoproteota</taxon>
        <taxon>Thermoprotei</taxon>
        <taxon>Sulfolobales</taxon>
        <taxon>Sulfolobaceae</taxon>
        <taxon>Sulfurisphaera</taxon>
    </lineage>
</organism>
<gene>
    <name evidence="1" type="ORF">HNQ62_000365</name>
</gene>
<evidence type="ECO:0000313" key="1">
    <source>
        <dbReference type="EMBL" id="MBB5252647.1"/>
    </source>
</evidence>
<dbReference type="Proteomes" id="UP000582213">
    <property type="component" value="Unassembled WGS sequence"/>
</dbReference>
<sequence>MKFSNIAVVKVTNPLNSKSSRSLEIPTNPAVDVEYPILKYHLTSSSFPSFFFFSTILLKFVTTIELKSAFHERKSLLAEFLL</sequence>
<protein>
    <submittedName>
        <fullName evidence="1">Uncharacterized protein</fullName>
    </submittedName>
</protein>
<evidence type="ECO:0000313" key="2">
    <source>
        <dbReference type="Proteomes" id="UP000582213"/>
    </source>
</evidence>
<dbReference type="EMBL" id="JACHFY010000001">
    <property type="protein sequence ID" value="MBB5252647.1"/>
    <property type="molecule type" value="Genomic_DNA"/>
</dbReference>
<dbReference type="AlphaFoldDB" id="A0A7J9RNR7"/>
<accession>A0A7J9RNR7</accession>
<name>A0A7J9RNR7_SULOH</name>